<feature type="region of interest" description="Disordered" evidence="1">
    <location>
        <begin position="1"/>
        <end position="44"/>
    </location>
</feature>
<dbReference type="InterPro" id="IPR051493">
    <property type="entry name" value="CHD"/>
</dbReference>
<reference evidence="3" key="1">
    <citation type="submission" date="2015-11" db="EMBL/GenBank/DDBJ databases">
        <title>De novo transcriptome assembly of four potential Pierce s Disease insect vectors from Arizona vineyards.</title>
        <authorList>
            <person name="Tassone E.E."/>
        </authorList>
    </citation>
    <scope>NUCLEOTIDE SEQUENCE</scope>
</reference>
<dbReference type="PANTHER" id="PTHR46850">
    <property type="entry name" value="CHROMODOMAIN-HELICASE-DNA-BINDING PROTEIN 9"/>
    <property type="match status" value="1"/>
</dbReference>
<organism evidence="3">
    <name type="scientific">Cuerna arida</name>
    <dbReference type="NCBI Taxonomy" id="1464854"/>
    <lineage>
        <taxon>Eukaryota</taxon>
        <taxon>Metazoa</taxon>
        <taxon>Ecdysozoa</taxon>
        <taxon>Arthropoda</taxon>
        <taxon>Hexapoda</taxon>
        <taxon>Insecta</taxon>
        <taxon>Pterygota</taxon>
        <taxon>Neoptera</taxon>
        <taxon>Paraneoptera</taxon>
        <taxon>Hemiptera</taxon>
        <taxon>Auchenorrhyncha</taxon>
        <taxon>Membracoidea</taxon>
        <taxon>Cicadellidae</taxon>
        <taxon>Cicadellinae</taxon>
        <taxon>Proconiini</taxon>
        <taxon>Cuerna</taxon>
    </lineage>
</organism>
<dbReference type="Pfam" id="PF23078">
    <property type="entry name" value="HTH_CHD6-9"/>
    <property type="match status" value="1"/>
</dbReference>
<feature type="compositionally biased region" description="Basic and acidic residues" evidence="1">
    <location>
        <begin position="25"/>
        <end position="38"/>
    </location>
</feature>
<dbReference type="EMBL" id="GECZ01021533">
    <property type="protein sequence ID" value="JAS48236.1"/>
    <property type="molecule type" value="Transcribed_RNA"/>
</dbReference>
<accession>A0A1B6FDD8</accession>
<evidence type="ECO:0000313" key="3">
    <source>
        <dbReference type="EMBL" id="JAS48236.1"/>
    </source>
</evidence>
<evidence type="ECO:0000259" key="2">
    <source>
        <dbReference type="Pfam" id="PF23078"/>
    </source>
</evidence>
<dbReference type="AlphaFoldDB" id="A0A1B6FDD8"/>
<dbReference type="PANTHER" id="PTHR46850:SF1">
    <property type="entry name" value="CHROMODOMAIN-HELICASE-DNA-BINDING PROTEIN 9"/>
    <property type="match status" value="1"/>
</dbReference>
<evidence type="ECO:0000256" key="1">
    <source>
        <dbReference type="SAM" id="MobiDB-lite"/>
    </source>
</evidence>
<feature type="domain" description="Chromodomain-helicase-DNA-binding protein 6-9 tri-helical" evidence="2">
    <location>
        <begin position="129"/>
        <end position="175"/>
    </location>
</feature>
<feature type="non-terminal residue" evidence="3">
    <location>
        <position position="1"/>
    </location>
</feature>
<feature type="compositionally biased region" description="Basic and acidic residues" evidence="1">
    <location>
        <begin position="1"/>
        <end position="10"/>
    </location>
</feature>
<gene>
    <name evidence="3" type="ORF">g.50111</name>
</gene>
<protein>
    <recommendedName>
        <fullName evidence="2">Chromodomain-helicase-DNA-binding protein 6-9 tri-helical domain-containing protein</fullName>
    </recommendedName>
</protein>
<dbReference type="InterPro" id="IPR056342">
    <property type="entry name" value="HTH_CHD6-9"/>
</dbReference>
<name>A0A1B6FDD8_9HEMI</name>
<feature type="non-terminal residue" evidence="3">
    <location>
        <position position="176"/>
    </location>
</feature>
<sequence length="176" mass="20576">ELLKAKRALESTEMGTASISEGGNVEDKSQDDNNDEKNPWPSVNDLNTRLRRVISAYQRNYRKEELKMAQKVKPNVDISNLLNGPSLSALAQVSQFFPEIRDHGWDIQQLAQCLLKLERKVKQDIINSREKEKEKKFELHQKWTRREEADFFRIISTYGVDFDRSKGAFDWSKFKI</sequence>
<proteinExistence type="predicted"/>